<dbReference type="Gene3D" id="2.60.200.20">
    <property type="match status" value="1"/>
</dbReference>
<accession>A0A518B7D7</accession>
<evidence type="ECO:0000313" key="2">
    <source>
        <dbReference type="EMBL" id="QDU62886.1"/>
    </source>
</evidence>
<protein>
    <recommendedName>
        <fullName evidence="1">FHA domain-containing protein</fullName>
    </recommendedName>
</protein>
<dbReference type="KEGG" id="knv:Pan216_37590"/>
<dbReference type="Proteomes" id="UP000317093">
    <property type="component" value="Chromosome"/>
</dbReference>
<dbReference type="InterPro" id="IPR000253">
    <property type="entry name" value="FHA_dom"/>
</dbReference>
<dbReference type="AlphaFoldDB" id="A0A518B7D7"/>
<dbReference type="SUPFAM" id="SSF49879">
    <property type="entry name" value="SMAD/FHA domain"/>
    <property type="match status" value="1"/>
</dbReference>
<dbReference type="CDD" id="cd00060">
    <property type="entry name" value="FHA"/>
    <property type="match status" value="1"/>
</dbReference>
<feature type="domain" description="FHA" evidence="1">
    <location>
        <begin position="32"/>
        <end position="94"/>
    </location>
</feature>
<evidence type="ECO:0000313" key="3">
    <source>
        <dbReference type="Proteomes" id="UP000317093"/>
    </source>
</evidence>
<dbReference type="InterPro" id="IPR008984">
    <property type="entry name" value="SMAD_FHA_dom_sf"/>
</dbReference>
<name>A0A518B7D7_9BACT</name>
<dbReference type="Pfam" id="PF00498">
    <property type="entry name" value="FHA"/>
    <property type="match status" value="1"/>
</dbReference>
<dbReference type="OrthoDB" id="151099at2"/>
<gene>
    <name evidence="2" type="ORF">Pan216_37590</name>
</gene>
<sequence>MNSDSSTAESYCLVGRNGEIAGMRFTLSPGMTIGRMVGSDLFLPDPNIGRLHCLVEEAGEGLCLVLAHRRGEVRINKTSVRRQPLHPGDRIDVGRFELGVEVLSNDDSSPISAPAAPVGLLPEPIENGPVLAARLHCRQMVQYPELAQSFGQELEPLVQEQGGRLILSDPIHPRVVWDSSVEASRGARLRRSIATAFQLHRYLHLRTRGEANFSIGIGDGGVGTMPNASAVWGEGADRALALALTSQASATVLDRGLEVPEEVVGTADATPASSFLVGGMRREGTGRRRKLTMALPCTVSNGGQQVEGLVARASYDPETLLCSLTVLTLHAVDAGEHPELISANGAERLKCYCESCLAVNNPSGLRLRFETRCTHEQLSQFFGFSMEETDLRQRPLAA</sequence>
<dbReference type="EMBL" id="CP036279">
    <property type="protein sequence ID" value="QDU62886.1"/>
    <property type="molecule type" value="Genomic_DNA"/>
</dbReference>
<reference evidence="2 3" key="1">
    <citation type="submission" date="2019-02" db="EMBL/GenBank/DDBJ databases">
        <title>Deep-cultivation of Planctomycetes and their phenomic and genomic characterization uncovers novel biology.</title>
        <authorList>
            <person name="Wiegand S."/>
            <person name="Jogler M."/>
            <person name="Boedeker C."/>
            <person name="Pinto D."/>
            <person name="Vollmers J."/>
            <person name="Rivas-Marin E."/>
            <person name="Kohn T."/>
            <person name="Peeters S.H."/>
            <person name="Heuer A."/>
            <person name="Rast P."/>
            <person name="Oberbeckmann S."/>
            <person name="Bunk B."/>
            <person name="Jeske O."/>
            <person name="Meyerdierks A."/>
            <person name="Storesund J.E."/>
            <person name="Kallscheuer N."/>
            <person name="Luecker S."/>
            <person name="Lage O.M."/>
            <person name="Pohl T."/>
            <person name="Merkel B.J."/>
            <person name="Hornburger P."/>
            <person name="Mueller R.-W."/>
            <person name="Bruemmer F."/>
            <person name="Labrenz M."/>
            <person name="Spormann A.M."/>
            <person name="Op den Camp H."/>
            <person name="Overmann J."/>
            <person name="Amann R."/>
            <person name="Jetten M.S.M."/>
            <person name="Mascher T."/>
            <person name="Medema M.H."/>
            <person name="Devos D.P."/>
            <person name="Kaster A.-K."/>
            <person name="Ovreas L."/>
            <person name="Rohde M."/>
            <person name="Galperin M.Y."/>
            <person name="Jogler C."/>
        </authorList>
    </citation>
    <scope>NUCLEOTIDE SEQUENCE [LARGE SCALE GENOMIC DNA]</scope>
    <source>
        <strain evidence="2 3">Pan216</strain>
    </source>
</reference>
<organism evidence="2 3">
    <name type="scientific">Kolteria novifilia</name>
    <dbReference type="NCBI Taxonomy" id="2527975"/>
    <lineage>
        <taxon>Bacteria</taxon>
        <taxon>Pseudomonadati</taxon>
        <taxon>Planctomycetota</taxon>
        <taxon>Planctomycetia</taxon>
        <taxon>Kolteriales</taxon>
        <taxon>Kolteriaceae</taxon>
        <taxon>Kolteria</taxon>
    </lineage>
</organism>
<dbReference type="RefSeq" id="WP_145259944.1">
    <property type="nucleotide sequence ID" value="NZ_CP036279.1"/>
</dbReference>
<evidence type="ECO:0000259" key="1">
    <source>
        <dbReference type="Pfam" id="PF00498"/>
    </source>
</evidence>
<proteinExistence type="predicted"/>
<keyword evidence="3" id="KW-1185">Reference proteome</keyword>